<dbReference type="GO" id="GO:0070042">
    <property type="term" value="F:rRNA (uridine-N3-)-methyltransferase activity"/>
    <property type="evidence" value="ECO:0007669"/>
    <property type="project" value="InterPro"/>
</dbReference>
<dbReference type="OMA" id="LGECRTH"/>
<dbReference type="Proteomes" id="UP000824469">
    <property type="component" value="Unassembled WGS sequence"/>
</dbReference>
<dbReference type="AlphaFoldDB" id="A0AA38LGM9"/>
<feature type="region of interest" description="Disordered" evidence="2">
    <location>
        <begin position="411"/>
        <end position="432"/>
    </location>
</feature>
<dbReference type="PANTHER" id="PTHR11538">
    <property type="entry name" value="PHENYLALANYL-TRNA SYNTHETASE"/>
    <property type="match status" value="1"/>
</dbReference>
<dbReference type="InterPro" id="IPR019446">
    <property type="entry name" value="BMT5-like"/>
</dbReference>
<reference evidence="4 5" key="1">
    <citation type="journal article" date="2021" name="Nat. Plants">
        <title>The Taxus genome provides insights into paclitaxel biosynthesis.</title>
        <authorList>
            <person name="Xiong X."/>
            <person name="Gou J."/>
            <person name="Liao Q."/>
            <person name="Li Y."/>
            <person name="Zhou Q."/>
            <person name="Bi G."/>
            <person name="Li C."/>
            <person name="Du R."/>
            <person name="Wang X."/>
            <person name="Sun T."/>
            <person name="Guo L."/>
            <person name="Liang H."/>
            <person name="Lu P."/>
            <person name="Wu Y."/>
            <person name="Zhang Z."/>
            <person name="Ro D.K."/>
            <person name="Shang Y."/>
            <person name="Huang S."/>
            <person name="Yan J."/>
        </authorList>
    </citation>
    <scope>NUCLEOTIDE SEQUENCE [LARGE SCALE GENOMIC DNA]</scope>
    <source>
        <strain evidence="4">Ta-2019</strain>
    </source>
</reference>
<dbReference type="GO" id="GO:0070475">
    <property type="term" value="P:rRNA base methylation"/>
    <property type="evidence" value="ECO:0007669"/>
    <property type="project" value="InterPro"/>
</dbReference>
<accession>A0AA38LGM9</accession>
<feature type="domain" description="25S rRNA (uridine-N(3))-methyltransferase BMT5-like" evidence="3">
    <location>
        <begin position="36"/>
        <end position="201"/>
    </location>
</feature>
<comment type="caution">
    <text evidence="4">The sequence shown here is derived from an EMBL/GenBank/DDBJ whole genome shotgun (WGS) entry which is preliminary data.</text>
</comment>
<proteinExistence type="predicted"/>
<name>A0AA38LGM9_TAXCH</name>
<dbReference type="GO" id="GO:0005737">
    <property type="term" value="C:cytoplasm"/>
    <property type="evidence" value="ECO:0007669"/>
    <property type="project" value="TreeGrafter"/>
</dbReference>
<dbReference type="Pfam" id="PF10354">
    <property type="entry name" value="BMT5-like"/>
    <property type="match status" value="1"/>
</dbReference>
<gene>
    <name evidence="4" type="ORF">KI387_017940</name>
</gene>
<dbReference type="EMBL" id="JAHRHJ020000003">
    <property type="protein sequence ID" value="KAH9323301.1"/>
    <property type="molecule type" value="Genomic_DNA"/>
</dbReference>
<evidence type="ECO:0000256" key="2">
    <source>
        <dbReference type="SAM" id="MobiDB-lite"/>
    </source>
</evidence>
<evidence type="ECO:0000313" key="5">
    <source>
        <dbReference type="Proteomes" id="UP000824469"/>
    </source>
</evidence>
<protein>
    <recommendedName>
        <fullName evidence="3">25S rRNA (uridine-N(3))-methyltransferase BMT5-like domain-containing protein</fullName>
    </recommendedName>
</protein>
<evidence type="ECO:0000259" key="3">
    <source>
        <dbReference type="Pfam" id="PF10354"/>
    </source>
</evidence>
<keyword evidence="5" id="KW-1185">Reference proteome</keyword>
<evidence type="ECO:0000313" key="4">
    <source>
        <dbReference type="EMBL" id="KAH9323301.1"/>
    </source>
</evidence>
<keyword evidence="1" id="KW-0175">Coiled coil</keyword>
<organism evidence="4 5">
    <name type="scientific">Taxus chinensis</name>
    <name type="common">Chinese yew</name>
    <name type="synonym">Taxus wallichiana var. chinensis</name>
    <dbReference type="NCBI Taxonomy" id="29808"/>
    <lineage>
        <taxon>Eukaryota</taxon>
        <taxon>Viridiplantae</taxon>
        <taxon>Streptophyta</taxon>
        <taxon>Embryophyta</taxon>
        <taxon>Tracheophyta</taxon>
        <taxon>Spermatophyta</taxon>
        <taxon>Pinopsida</taxon>
        <taxon>Pinidae</taxon>
        <taxon>Conifers II</taxon>
        <taxon>Cupressales</taxon>
        <taxon>Taxaceae</taxon>
        <taxon>Taxus</taxon>
    </lineage>
</organism>
<feature type="coiled-coil region" evidence="1">
    <location>
        <begin position="267"/>
        <end position="301"/>
    </location>
</feature>
<sequence>MDFPVYDSDNMVPKDPARRPALEKKIKHYSNFHKILLVGEGDFSFSLALANAFGSAENMVPTSLDSRDKVLSSYDNGQENLQHLENLGAMTSHDVDATKMCKHEILRDRLFDRIVFNFPRAGFYKKEKDAAVIKKHRHLVKMFFKNAKTMLSKTGEIHVTHQVKDPYNQWKVVDEAAKCGLVLKESIEFNKADYPGYTNRRGAEPIIGGTFFLGECRTYTFILRESMTGPIMLPKISEEALPEIPQAMWELEPDRKNREAAHMESLINHLKTVADKAIKERDEFERQRNEAIHQRDEARREKEIITIQLGEALRLKEDAVVQRAVSILEPIFEREARKAAETAKENMEVYLNQYKRSVYNLELNRTNQLVKQGDHTLCQMEEVYWEKDEVLLEKETIAEQVDEAMTLEQEELREMERTPRKQNDLPNQKDEASGIKDKITKALDKFVKWLKEVIKKLEGVDWEPLLRILATLEMFMAGKGFGLTELLGIGILLWRQFGACKVG</sequence>
<dbReference type="PANTHER" id="PTHR11538:SF26">
    <property type="entry name" value="FERREDOXIN-FOLD ANTICODON-BINDING DOMAIN-CONTAINING PROTEIN 1"/>
    <property type="match status" value="1"/>
</dbReference>
<dbReference type="FunFam" id="3.40.50.150:FF:000440">
    <property type="entry name" value="Os09g0479300 protein"/>
    <property type="match status" value="1"/>
</dbReference>
<evidence type="ECO:0000256" key="1">
    <source>
        <dbReference type="SAM" id="Coils"/>
    </source>
</evidence>